<evidence type="ECO:0000313" key="1">
    <source>
        <dbReference type="EMBL" id="GLI22218.1"/>
    </source>
</evidence>
<keyword evidence="4" id="KW-1185">Reference proteome</keyword>
<proteinExistence type="predicted"/>
<accession>A0A9W6FLR3</accession>
<evidence type="ECO:0000313" key="3">
    <source>
        <dbReference type="Proteomes" id="UP001144397"/>
    </source>
</evidence>
<evidence type="ECO:0000313" key="4">
    <source>
        <dbReference type="Proteomes" id="UP001245370"/>
    </source>
</evidence>
<sequence length="106" mass="11411">MHSDKITARQLGEARATHVPASYIAADFAKIDPTAPLPGRRSLFDMNTAEGRAAHDAFHAARAEVEGSKNAAFERAGMLSRVPHMRAEIARIVRDGCGRVAEVSAE</sequence>
<comment type="caution">
    <text evidence="1">The sequence shown here is derived from an EMBL/GenBank/DDBJ whole genome shotgun (WGS) entry which is preliminary data.</text>
</comment>
<reference evidence="1" key="1">
    <citation type="submission" date="2022-12" db="EMBL/GenBank/DDBJ databases">
        <title>Reference genome sequencing for broad-spectrum identification of bacterial and archaeal isolates by mass spectrometry.</title>
        <authorList>
            <person name="Sekiguchi Y."/>
            <person name="Tourlousse D.M."/>
        </authorList>
    </citation>
    <scope>NUCLEOTIDE SEQUENCE</scope>
    <source>
        <strain evidence="1">301</strain>
    </source>
</reference>
<reference evidence="2 4" key="2">
    <citation type="submission" date="2023-07" db="EMBL/GenBank/DDBJ databases">
        <title>Genomic Encyclopedia of Type Strains, Phase IV (KMG-IV): sequencing the most valuable type-strain genomes for metagenomic binning, comparative biology and taxonomic classification.</title>
        <authorList>
            <person name="Goeker M."/>
        </authorList>
    </citation>
    <scope>NUCLEOTIDE SEQUENCE [LARGE SCALE GENOMIC DNA]</scope>
    <source>
        <strain evidence="2 4">DSM 338</strain>
    </source>
</reference>
<dbReference type="AlphaFoldDB" id="A0A9W6FLR3"/>
<dbReference type="Proteomes" id="UP001245370">
    <property type="component" value="Unassembled WGS sequence"/>
</dbReference>
<dbReference type="EMBL" id="JAVDPY010000001">
    <property type="protein sequence ID" value="MDR6332036.1"/>
    <property type="molecule type" value="Genomic_DNA"/>
</dbReference>
<dbReference type="GeneID" id="95762682"/>
<name>A0A9W6FLR3_XANFL</name>
<evidence type="ECO:0000313" key="2">
    <source>
        <dbReference type="EMBL" id="MDR6332036.1"/>
    </source>
</evidence>
<organism evidence="1 3">
    <name type="scientific">Xanthobacter flavus</name>
    <dbReference type="NCBI Taxonomy" id="281"/>
    <lineage>
        <taxon>Bacteria</taxon>
        <taxon>Pseudomonadati</taxon>
        <taxon>Pseudomonadota</taxon>
        <taxon>Alphaproteobacteria</taxon>
        <taxon>Hyphomicrobiales</taxon>
        <taxon>Xanthobacteraceae</taxon>
        <taxon>Xanthobacter</taxon>
    </lineage>
</organism>
<gene>
    <name evidence="2" type="ORF">GGQ86_000483</name>
    <name evidence="1" type="ORF">XFLAVUS301_18920</name>
</gene>
<dbReference type="Proteomes" id="UP001144397">
    <property type="component" value="Unassembled WGS sequence"/>
</dbReference>
<protein>
    <submittedName>
        <fullName evidence="1">Uncharacterized protein</fullName>
    </submittedName>
</protein>
<dbReference type="EMBL" id="BSDO01000002">
    <property type="protein sequence ID" value="GLI22218.1"/>
    <property type="molecule type" value="Genomic_DNA"/>
</dbReference>
<dbReference type="RefSeq" id="WP_281807270.1">
    <property type="nucleotide sequence ID" value="NZ_BSDO01000002.1"/>
</dbReference>